<evidence type="ECO:0000313" key="9">
    <source>
        <dbReference type="EMBL" id="CEA08379.1"/>
    </source>
</evidence>
<feature type="transmembrane region" description="Helical" evidence="8">
    <location>
        <begin position="88"/>
        <end position="107"/>
    </location>
</feature>
<feature type="transmembrane region" description="Helical" evidence="8">
    <location>
        <begin position="344"/>
        <end position="363"/>
    </location>
</feature>
<organism evidence="9">
    <name type="scientific">Arthrobacter saudimassiliensis</name>
    <dbReference type="NCBI Taxonomy" id="1461584"/>
    <lineage>
        <taxon>Bacteria</taxon>
        <taxon>Bacillati</taxon>
        <taxon>Actinomycetota</taxon>
        <taxon>Actinomycetes</taxon>
        <taxon>Micrococcales</taxon>
        <taxon>Micrococcaceae</taxon>
        <taxon>Arthrobacter</taxon>
    </lineage>
</organism>
<dbReference type="GO" id="GO:0016758">
    <property type="term" value="F:hexosyltransferase activity"/>
    <property type="evidence" value="ECO:0007669"/>
    <property type="project" value="InterPro"/>
</dbReference>
<keyword evidence="4 8" id="KW-0812">Transmembrane</keyword>
<feature type="transmembrane region" description="Helical" evidence="8">
    <location>
        <begin position="190"/>
        <end position="211"/>
    </location>
</feature>
<evidence type="ECO:0000256" key="1">
    <source>
        <dbReference type="ARBA" id="ARBA00004651"/>
    </source>
</evidence>
<keyword evidence="5 8" id="KW-1133">Transmembrane helix</keyword>
<feature type="transmembrane region" description="Helical" evidence="8">
    <location>
        <begin position="375"/>
        <end position="395"/>
    </location>
</feature>
<protein>
    <recommendedName>
        <fullName evidence="10">DUF2029 domain-containing protein</fullName>
    </recommendedName>
</protein>
<keyword evidence="2" id="KW-1003">Cell membrane</keyword>
<dbReference type="GO" id="GO:0005886">
    <property type="term" value="C:plasma membrane"/>
    <property type="evidence" value="ECO:0007669"/>
    <property type="project" value="UniProtKB-SubCell"/>
</dbReference>
<feature type="transmembrane region" description="Helical" evidence="8">
    <location>
        <begin position="158"/>
        <end position="183"/>
    </location>
</feature>
<evidence type="ECO:0000256" key="7">
    <source>
        <dbReference type="ARBA" id="ARBA00024033"/>
    </source>
</evidence>
<feature type="transmembrane region" description="Helical" evidence="8">
    <location>
        <begin position="268"/>
        <end position="291"/>
    </location>
</feature>
<dbReference type="InterPro" id="IPR018584">
    <property type="entry name" value="GT87"/>
</dbReference>
<feature type="transmembrane region" description="Helical" evidence="8">
    <location>
        <begin position="119"/>
        <end position="152"/>
    </location>
</feature>
<proteinExistence type="inferred from homology"/>
<comment type="subcellular location">
    <subcellularLocation>
        <location evidence="1">Cell membrane</location>
        <topology evidence="1">Multi-pass membrane protein</topology>
    </subcellularLocation>
</comment>
<evidence type="ECO:0000256" key="5">
    <source>
        <dbReference type="ARBA" id="ARBA00022989"/>
    </source>
</evidence>
<comment type="similarity">
    <text evidence="7">Belongs to the glycosyltransferase 87 family.</text>
</comment>
<dbReference type="AlphaFoldDB" id="A0A078MQ16"/>
<feature type="transmembrane region" description="Helical" evidence="8">
    <location>
        <begin position="298"/>
        <end position="315"/>
    </location>
</feature>
<evidence type="ECO:0008006" key="10">
    <source>
        <dbReference type="Google" id="ProtNLM"/>
    </source>
</evidence>
<dbReference type="Pfam" id="PF09594">
    <property type="entry name" value="GT87"/>
    <property type="match status" value="1"/>
</dbReference>
<feature type="transmembrane region" description="Helical" evidence="8">
    <location>
        <begin position="20"/>
        <end position="42"/>
    </location>
</feature>
<evidence type="ECO:0000256" key="3">
    <source>
        <dbReference type="ARBA" id="ARBA00022679"/>
    </source>
</evidence>
<dbReference type="PATRIC" id="fig|1461584.3.peg.1708"/>
<keyword evidence="3" id="KW-0808">Transferase</keyword>
<dbReference type="EMBL" id="LN483070">
    <property type="protein sequence ID" value="CEA08379.1"/>
    <property type="molecule type" value="Genomic_DNA"/>
</dbReference>
<evidence type="ECO:0000256" key="2">
    <source>
        <dbReference type="ARBA" id="ARBA00022475"/>
    </source>
</evidence>
<evidence type="ECO:0000256" key="8">
    <source>
        <dbReference type="SAM" id="Phobius"/>
    </source>
</evidence>
<evidence type="ECO:0000256" key="6">
    <source>
        <dbReference type="ARBA" id="ARBA00023136"/>
    </source>
</evidence>
<name>A0A078MQ16_9MICC</name>
<feature type="transmembrane region" description="Helical" evidence="8">
    <location>
        <begin position="321"/>
        <end position="337"/>
    </location>
</feature>
<gene>
    <name evidence="9" type="ORF">BN1051_01724</name>
</gene>
<keyword evidence="6 8" id="KW-0472">Membrane</keyword>
<evidence type="ECO:0000256" key="4">
    <source>
        <dbReference type="ARBA" id="ARBA00022692"/>
    </source>
</evidence>
<sequence length="417" mass="44543">MSAEPTPVSFLRRRSVLWPAFLLVHGGILAVLAPMMLSGDVLSDVRFYREWAFDALQGEPRGIVSDWVYPIGALVPMLLAALGGWGGYMFAWFLLFAGLNAAAFALLTARQTPRRTAAAYWWLAATALLGPVAVGRIDGLTVPLVIIALLLLERRPVAASALLAAATWIKVWPAAVILALLVAWRRRLTLLATGAAVSALIAAAVTAAGGLRHLLSFIGAQGDRGMQLEAPFTTPGLWQAILGRSDAHIFEDVVINTREVRGALGEPVAALMSPLLAAAAVAVALLLIWALRRGVPERELIAAGALALVSAFIVFNKVGSPQFMLWLVAVTAVGLAWEGRTWRFPAWLMLGVAALTTLVYPLFYQALYEDLNTAVAAALTVRNAALLVLFGWALARIVSLARQARVSGPAALPARDR</sequence>
<reference evidence="9" key="1">
    <citation type="submission" date="2014-07" db="EMBL/GenBank/DDBJ databases">
        <authorList>
            <person name="Urmite Genomes Urmite Genomes"/>
        </authorList>
    </citation>
    <scope>NUCLEOTIDE SEQUENCE</scope>
    <source>
        <strain evidence="9">11W110_air</strain>
    </source>
</reference>
<accession>A0A078MQ16</accession>